<organism evidence="13 14">
    <name type="scientific">Acorus gramineus</name>
    <name type="common">Dwarf sweet flag</name>
    <dbReference type="NCBI Taxonomy" id="55184"/>
    <lineage>
        <taxon>Eukaryota</taxon>
        <taxon>Viridiplantae</taxon>
        <taxon>Streptophyta</taxon>
        <taxon>Embryophyta</taxon>
        <taxon>Tracheophyta</taxon>
        <taxon>Spermatophyta</taxon>
        <taxon>Magnoliopsida</taxon>
        <taxon>Liliopsida</taxon>
        <taxon>Acoraceae</taxon>
        <taxon>Acorus</taxon>
    </lineage>
</organism>
<keyword evidence="8" id="KW-0539">Nucleus</keyword>
<dbReference type="PANTHER" id="PTHR20531:SF1">
    <property type="entry name" value="N-ALPHA-ACETYLTRANSFERASE 40"/>
    <property type="match status" value="1"/>
</dbReference>
<dbReference type="InterPro" id="IPR000182">
    <property type="entry name" value="GNAT_dom"/>
</dbReference>
<evidence type="ECO:0000313" key="13">
    <source>
        <dbReference type="EMBL" id="KAK1279091.1"/>
    </source>
</evidence>
<comment type="catalytic activity">
    <reaction evidence="11">
        <text>N-terminal L-seryl-[histone H4] + acetyl-CoA = N-terminal N(alpha)-acetyl-L-seryl-[histone H4] + CoA + H(+)</text>
        <dbReference type="Rhea" id="RHEA:50596"/>
        <dbReference type="Rhea" id="RHEA-COMP:12740"/>
        <dbReference type="Rhea" id="RHEA-COMP:12743"/>
        <dbReference type="ChEBI" id="CHEBI:15378"/>
        <dbReference type="ChEBI" id="CHEBI:57287"/>
        <dbReference type="ChEBI" id="CHEBI:57288"/>
        <dbReference type="ChEBI" id="CHEBI:64738"/>
        <dbReference type="ChEBI" id="CHEBI:83690"/>
        <dbReference type="EC" id="2.3.1.257"/>
    </reaction>
</comment>
<evidence type="ECO:0000256" key="4">
    <source>
        <dbReference type="ARBA" id="ARBA00012950"/>
    </source>
</evidence>
<evidence type="ECO:0000256" key="2">
    <source>
        <dbReference type="ARBA" id="ARBA00004496"/>
    </source>
</evidence>
<dbReference type="Proteomes" id="UP001179952">
    <property type="component" value="Unassembled WGS sequence"/>
</dbReference>
<dbReference type="GO" id="GO:1990189">
    <property type="term" value="F:protein N-terminal-serine acetyltransferase activity"/>
    <property type="evidence" value="ECO:0007669"/>
    <property type="project" value="UniProtKB-EC"/>
</dbReference>
<comment type="caution">
    <text evidence="13">The sequence shown here is derived from an EMBL/GenBank/DDBJ whole genome shotgun (WGS) entry which is preliminary data.</text>
</comment>
<keyword evidence="9" id="KW-0012">Acyltransferase</keyword>
<dbReference type="AlphaFoldDB" id="A0AAV9BRQ5"/>
<dbReference type="CDD" id="cd04301">
    <property type="entry name" value="NAT_SF"/>
    <property type="match status" value="1"/>
</dbReference>
<evidence type="ECO:0000256" key="10">
    <source>
        <dbReference type="ARBA" id="ARBA00047821"/>
    </source>
</evidence>
<protein>
    <recommendedName>
        <fullName evidence="5">N-alpha-acetyltransferase 40</fullName>
        <ecNumber evidence="4">2.3.1.257</ecNumber>
    </recommendedName>
</protein>
<evidence type="ECO:0000259" key="12">
    <source>
        <dbReference type="PROSITE" id="PS51186"/>
    </source>
</evidence>
<evidence type="ECO:0000256" key="8">
    <source>
        <dbReference type="ARBA" id="ARBA00023242"/>
    </source>
</evidence>
<proteinExistence type="inferred from homology"/>
<dbReference type="Gene3D" id="3.40.630.30">
    <property type="match status" value="1"/>
</dbReference>
<dbReference type="GO" id="GO:0005634">
    <property type="term" value="C:nucleus"/>
    <property type="evidence" value="ECO:0007669"/>
    <property type="project" value="UniProtKB-SubCell"/>
</dbReference>
<evidence type="ECO:0000313" key="14">
    <source>
        <dbReference type="Proteomes" id="UP001179952"/>
    </source>
</evidence>
<feature type="domain" description="N-acetyltransferase" evidence="12">
    <location>
        <begin position="94"/>
        <end position="252"/>
    </location>
</feature>
<comment type="subcellular location">
    <subcellularLocation>
        <location evidence="2">Cytoplasm</location>
    </subcellularLocation>
    <subcellularLocation>
        <location evidence="1">Nucleus</location>
    </subcellularLocation>
</comment>
<evidence type="ECO:0000256" key="11">
    <source>
        <dbReference type="ARBA" id="ARBA00049524"/>
    </source>
</evidence>
<reference evidence="13" key="1">
    <citation type="journal article" date="2023" name="Nat. Commun.">
        <title>Diploid and tetraploid genomes of Acorus and the evolution of monocots.</title>
        <authorList>
            <person name="Ma L."/>
            <person name="Liu K.W."/>
            <person name="Li Z."/>
            <person name="Hsiao Y.Y."/>
            <person name="Qi Y."/>
            <person name="Fu T."/>
            <person name="Tang G.D."/>
            <person name="Zhang D."/>
            <person name="Sun W.H."/>
            <person name="Liu D.K."/>
            <person name="Li Y."/>
            <person name="Chen G.Z."/>
            <person name="Liu X.D."/>
            <person name="Liao X.Y."/>
            <person name="Jiang Y.T."/>
            <person name="Yu X."/>
            <person name="Hao Y."/>
            <person name="Huang J."/>
            <person name="Zhao X.W."/>
            <person name="Ke S."/>
            <person name="Chen Y.Y."/>
            <person name="Wu W.L."/>
            <person name="Hsu J.L."/>
            <person name="Lin Y.F."/>
            <person name="Huang M.D."/>
            <person name="Li C.Y."/>
            <person name="Huang L."/>
            <person name="Wang Z.W."/>
            <person name="Zhao X."/>
            <person name="Zhong W.Y."/>
            <person name="Peng D.H."/>
            <person name="Ahmad S."/>
            <person name="Lan S."/>
            <person name="Zhang J.S."/>
            <person name="Tsai W.C."/>
            <person name="Van de Peer Y."/>
            <person name="Liu Z.J."/>
        </authorList>
    </citation>
    <scope>NUCLEOTIDE SEQUENCE</scope>
    <source>
        <strain evidence="13">SCP</strain>
    </source>
</reference>
<dbReference type="GO" id="GO:0010485">
    <property type="term" value="F:histone H4 acetyltransferase activity"/>
    <property type="evidence" value="ECO:0007669"/>
    <property type="project" value="InterPro"/>
</dbReference>
<keyword evidence="7" id="KW-0808">Transferase</keyword>
<keyword evidence="6" id="KW-0963">Cytoplasm</keyword>
<evidence type="ECO:0000256" key="6">
    <source>
        <dbReference type="ARBA" id="ARBA00022490"/>
    </source>
</evidence>
<dbReference type="PROSITE" id="PS51186">
    <property type="entry name" value="GNAT"/>
    <property type="match status" value="1"/>
</dbReference>
<dbReference type="Pfam" id="PF00583">
    <property type="entry name" value="Acetyltransf_1"/>
    <property type="match status" value="1"/>
</dbReference>
<dbReference type="GO" id="GO:0043998">
    <property type="term" value="F:histone H2A acetyltransferase activity"/>
    <property type="evidence" value="ECO:0007669"/>
    <property type="project" value="InterPro"/>
</dbReference>
<name>A0AAV9BRQ5_ACOGR</name>
<sequence length="258" mass="29583">MESPGRLRSSKDKKIKRKEVLAKQRAIDEIIKTAYADKDHLSSFLPFCNYERNGLSVYLESGFGETLSSSMKQYIQNLLKVNMEVAYGPDWQTEEKVKCKEMVAPEARYIIVREAPHAKVDEVSSAEREMTATCWMGDGDTVVGFVHYRFIVEEDIPVLYVYELQLESHVRRRGLGKRLMQLIELIARKNRMGAVMLTVQKANVSAMNFYRIKLRYAISSISPSRVDPLRGLDKNYEILCKTSDGEAKAKLEDANNER</sequence>
<dbReference type="EC" id="2.3.1.257" evidence="4"/>
<evidence type="ECO:0000256" key="3">
    <source>
        <dbReference type="ARBA" id="ARBA00008870"/>
    </source>
</evidence>
<dbReference type="GO" id="GO:0005737">
    <property type="term" value="C:cytoplasm"/>
    <property type="evidence" value="ECO:0007669"/>
    <property type="project" value="UniProtKB-SubCell"/>
</dbReference>
<evidence type="ECO:0000256" key="5">
    <source>
        <dbReference type="ARBA" id="ARBA00015043"/>
    </source>
</evidence>
<evidence type="ECO:0000256" key="1">
    <source>
        <dbReference type="ARBA" id="ARBA00004123"/>
    </source>
</evidence>
<evidence type="ECO:0000256" key="9">
    <source>
        <dbReference type="ARBA" id="ARBA00023315"/>
    </source>
</evidence>
<keyword evidence="14" id="KW-1185">Reference proteome</keyword>
<comment type="similarity">
    <text evidence="3">Belongs to the acetyltransferase family. NAA40 subfamily.</text>
</comment>
<gene>
    <name evidence="13" type="ORF">QJS04_geneDACA017205</name>
</gene>
<evidence type="ECO:0000256" key="7">
    <source>
        <dbReference type="ARBA" id="ARBA00022679"/>
    </source>
</evidence>
<reference evidence="13" key="2">
    <citation type="submission" date="2023-06" db="EMBL/GenBank/DDBJ databases">
        <authorList>
            <person name="Ma L."/>
            <person name="Liu K.-W."/>
            <person name="Li Z."/>
            <person name="Hsiao Y.-Y."/>
            <person name="Qi Y."/>
            <person name="Fu T."/>
            <person name="Tang G."/>
            <person name="Zhang D."/>
            <person name="Sun W.-H."/>
            <person name="Liu D.-K."/>
            <person name="Li Y."/>
            <person name="Chen G.-Z."/>
            <person name="Liu X.-D."/>
            <person name="Liao X.-Y."/>
            <person name="Jiang Y.-T."/>
            <person name="Yu X."/>
            <person name="Hao Y."/>
            <person name="Huang J."/>
            <person name="Zhao X.-W."/>
            <person name="Ke S."/>
            <person name="Chen Y.-Y."/>
            <person name="Wu W.-L."/>
            <person name="Hsu J.-L."/>
            <person name="Lin Y.-F."/>
            <person name="Huang M.-D."/>
            <person name="Li C.-Y."/>
            <person name="Huang L."/>
            <person name="Wang Z.-W."/>
            <person name="Zhao X."/>
            <person name="Zhong W.-Y."/>
            <person name="Peng D.-H."/>
            <person name="Ahmad S."/>
            <person name="Lan S."/>
            <person name="Zhang J.-S."/>
            <person name="Tsai W.-C."/>
            <person name="Van De Peer Y."/>
            <person name="Liu Z.-J."/>
        </authorList>
    </citation>
    <scope>NUCLEOTIDE SEQUENCE</scope>
    <source>
        <strain evidence="13">SCP</strain>
        <tissue evidence="13">Leaves</tissue>
    </source>
</reference>
<accession>A0AAV9BRQ5</accession>
<dbReference type="SUPFAM" id="SSF55729">
    <property type="entry name" value="Acyl-CoA N-acyltransferases (Nat)"/>
    <property type="match status" value="1"/>
</dbReference>
<dbReference type="InterPro" id="IPR039949">
    <property type="entry name" value="NAA40"/>
</dbReference>
<dbReference type="EMBL" id="JAUJYN010000002">
    <property type="protein sequence ID" value="KAK1279091.1"/>
    <property type="molecule type" value="Genomic_DNA"/>
</dbReference>
<dbReference type="InterPro" id="IPR016181">
    <property type="entry name" value="Acyl_CoA_acyltransferase"/>
</dbReference>
<comment type="catalytic activity">
    <reaction evidence="10">
        <text>N-terminal L-seryl-[histone H2A] + acetyl-CoA = N-terminal N(alpha)-acetyl-L-seryl-[histone H2A] + CoA + H(+)</text>
        <dbReference type="Rhea" id="RHEA:50600"/>
        <dbReference type="Rhea" id="RHEA-COMP:12742"/>
        <dbReference type="Rhea" id="RHEA-COMP:12744"/>
        <dbReference type="ChEBI" id="CHEBI:15378"/>
        <dbReference type="ChEBI" id="CHEBI:57287"/>
        <dbReference type="ChEBI" id="CHEBI:57288"/>
        <dbReference type="ChEBI" id="CHEBI:64738"/>
        <dbReference type="ChEBI" id="CHEBI:83690"/>
        <dbReference type="EC" id="2.3.1.257"/>
    </reaction>
</comment>
<dbReference type="PANTHER" id="PTHR20531">
    <property type="entry name" value="N-ALPHA-ACETYLTRANSFERASE 40"/>
    <property type="match status" value="1"/>
</dbReference>